<keyword evidence="1" id="KW-0472">Membrane</keyword>
<feature type="transmembrane region" description="Helical" evidence="1">
    <location>
        <begin position="21"/>
        <end position="42"/>
    </location>
</feature>
<evidence type="ECO:0000256" key="1">
    <source>
        <dbReference type="SAM" id="Phobius"/>
    </source>
</evidence>
<dbReference type="Proteomes" id="UP000027456">
    <property type="component" value="Unassembled WGS sequence"/>
</dbReference>
<accession>A0A074SCY8</accession>
<keyword evidence="3" id="KW-1185">Reference proteome</keyword>
<feature type="transmembrane region" description="Helical" evidence="1">
    <location>
        <begin position="62"/>
        <end position="87"/>
    </location>
</feature>
<evidence type="ECO:0000313" key="2">
    <source>
        <dbReference type="EMBL" id="KEP47907.1"/>
    </source>
</evidence>
<reference evidence="2 3" key="1">
    <citation type="submission" date="2013-12" db="EMBL/GenBank/DDBJ databases">
        <authorList>
            <person name="Cubeta M."/>
            <person name="Pakala S."/>
            <person name="Fedorova N."/>
            <person name="Thomas E."/>
            <person name="Dean R."/>
            <person name="Jabaji S."/>
            <person name="Neate S."/>
            <person name="Toda T."/>
            <person name="Tavantzis S."/>
            <person name="Vilgalys R."/>
            <person name="Bharathan N."/>
            <person name="Pakala S."/>
            <person name="Losada L.S."/>
            <person name="Zafar N."/>
            <person name="Nierman W."/>
        </authorList>
    </citation>
    <scope>NUCLEOTIDE SEQUENCE [LARGE SCALE GENOMIC DNA]</scope>
    <source>
        <strain evidence="2 3">123E</strain>
    </source>
</reference>
<proteinExistence type="predicted"/>
<gene>
    <name evidence="2" type="ORF">V565_139980</name>
</gene>
<sequence>MIYHNYFRINLSRRTRWLIRVFGPWTLALLLSLGNHFLYAALDGKNVFLYNQFWISVLKNSWAMLVHACLIWSAGTIFSTLVWSSFVGRSLPIKAVDSALQLPSLASVLQIMFSASIKSLHRPIFWSGCLVAYALVTLTPPAALNIRAMIPVQTQLSIPNINLSVDPRLYAVMRENWEYIRPTNRLRRFMRNRVTSNVIMGWNPPLSCTHGCSYNATYFAPGMRCVDYTPDPTNPGLHRNETYHGRFNISDNYLSFNMTLWPISNGVHQIGAYNTTPMGTRCTFHNTTYTASITFGNNIQRSKVLNRTIISDQPLVGLPLGFINSYSCPRSPTWNVSHPQSAPGCAKAQINTWAFIDAFSNSLSGSIVIYPFSIGPGAQYPNNALMPNLDYLFAVDEDSRSFNLAPWVQNLGLGNALEYLFTNATLSLTQDALAQGWTSVTDEALVRPFVNQYVYKPSQLWLAYGSALAMTWAAALFAYMSCDDASVPGNETSLSKILTTTRDRSFNRIDGLSEREVDEVIIKYGGGKDGALFTVVSERRVHGSESTIAVEEAGLLRKWSLRSV</sequence>
<keyword evidence="1 2" id="KW-0812">Transmembrane</keyword>
<dbReference type="AlphaFoldDB" id="A0A074SCY8"/>
<dbReference type="EMBL" id="AZST01000622">
    <property type="protein sequence ID" value="KEP47907.1"/>
    <property type="molecule type" value="Genomic_DNA"/>
</dbReference>
<feature type="transmembrane region" description="Helical" evidence="1">
    <location>
        <begin position="123"/>
        <end position="144"/>
    </location>
</feature>
<protein>
    <submittedName>
        <fullName evidence="2">Putative transmembrane protein</fullName>
    </submittedName>
</protein>
<dbReference type="STRING" id="1423351.A0A074SCY8"/>
<comment type="caution">
    <text evidence="2">The sequence shown here is derived from an EMBL/GenBank/DDBJ whole genome shotgun (WGS) entry which is preliminary data.</text>
</comment>
<name>A0A074SCY8_9AGAM</name>
<organism evidence="2 3">
    <name type="scientific">Rhizoctonia solani 123E</name>
    <dbReference type="NCBI Taxonomy" id="1423351"/>
    <lineage>
        <taxon>Eukaryota</taxon>
        <taxon>Fungi</taxon>
        <taxon>Dikarya</taxon>
        <taxon>Basidiomycota</taxon>
        <taxon>Agaricomycotina</taxon>
        <taxon>Agaricomycetes</taxon>
        <taxon>Cantharellales</taxon>
        <taxon>Ceratobasidiaceae</taxon>
        <taxon>Rhizoctonia</taxon>
    </lineage>
</organism>
<dbReference type="OrthoDB" id="3158487at2759"/>
<keyword evidence="1" id="KW-1133">Transmembrane helix</keyword>
<dbReference type="HOGENOM" id="CLU_483239_0_0_1"/>
<evidence type="ECO:0000313" key="3">
    <source>
        <dbReference type="Proteomes" id="UP000027456"/>
    </source>
</evidence>